<dbReference type="GO" id="GO:0034473">
    <property type="term" value="P:U1 snRNA 3'-end processing"/>
    <property type="evidence" value="ECO:0007669"/>
    <property type="project" value="EnsemblFungi"/>
</dbReference>
<proteinExistence type="inferred from homology"/>
<reference evidence="15" key="1">
    <citation type="journal article" date="2017" name="Nat. Microbiol.">
        <title>Global analysis of biosynthetic gene clusters reveals vast potential of secondary metabolite production in Penicillium species.</title>
        <authorList>
            <person name="Nielsen J.C."/>
            <person name="Grijseels S."/>
            <person name="Prigent S."/>
            <person name="Ji B."/>
            <person name="Dainat J."/>
            <person name="Nielsen K.F."/>
            <person name="Frisvad J.C."/>
            <person name="Workman M."/>
            <person name="Nielsen J."/>
        </authorList>
    </citation>
    <scope>NUCLEOTIDE SEQUENCE [LARGE SCALE GENOMIC DNA]</scope>
    <source>
        <strain evidence="15">IBT 31811</strain>
    </source>
</reference>
<dbReference type="InterPro" id="IPR027408">
    <property type="entry name" value="PNPase/RNase_PH_dom_sf"/>
</dbReference>
<dbReference type="InterPro" id="IPR001247">
    <property type="entry name" value="ExoRNase_PH_dom1"/>
</dbReference>
<dbReference type="GO" id="GO:0005730">
    <property type="term" value="C:nucleolus"/>
    <property type="evidence" value="ECO:0007669"/>
    <property type="project" value="UniProtKB-SubCell"/>
</dbReference>
<organism evidence="14 15">
    <name type="scientific">Penicillium antarcticum</name>
    <dbReference type="NCBI Taxonomy" id="416450"/>
    <lineage>
        <taxon>Eukaryota</taxon>
        <taxon>Fungi</taxon>
        <taxon>Dikarya</taxon>
        <taxon>Ascomycota</taxon>
        <taxon>Pezizomycotina</taxon>
        <taxon>Eurotiomycetes</taxon>
        <taxon>Eurotiomycetidae</taxon>
        <taxon>Eurotiales</taxon>
        <taxon>Aspergillaceae</taxon>
        <taxon>Penicillium</taxon>
    </lineage>
</organism>
<dbReference type="AlphaFoldDB" id="A0A1V6QPG5"/>
<keyword evidence="6" id="KW-0698">rRNA processing</keyword>
<dbReference type="GO" id="GO:0000177">
    <property type="term" value="C:cytoplasmic exosome (RNase complex)"/>
    <property type="evidence" value="ECO:0007669"/>
    <property type="project" value="EnsemblFungi"/>
</dbReference>
<dbReference type="Pfam" id="PF01138">
    <property type="entry name" value="RNase_PH"/>
    <property type="match status" value="1"/>
</dbReference>
<dbReference type="EMBL" id="MDYN01000001">
    <property type="protein sequence ID" value="OQD91085.1"/>
    <property type="molecule type" value="Genomic_DNA"/>
</dbReference>
<dbReference type="GO" id="GO:0034476">
    <property type="term" value="P:U5 snRNA 3'-end processing"/>
    <property type="evidence" value="ECO:0007669"/>
    <property type="project" value="EnsemblFungi"/>
</dbReference>
<dbReference type="InterPro" id="IPR050590">
    <property type="entry name" value="Exosome_comp_Rrp42_subfam"/>
</dbReference>
<sequence length="358" mass="39178">MKGQPLPEATASLFTANPPRTPIGPGTGPTPLPMRSIRPPSAEPPKKVAKFAAPRGEGTAKMSKEAQLSIAERDFILEALRENVRVDGRQPNEFRPVDISFGEEYGHVKLQLGKTSLVVRISAEVTKPRDERPFDGLFNINLELTSMGSPAWENGRSNDLEASATNTLDRVIRHSNALDTESLCIIKGVSCWSIRADVHVLDYDGNLTDAACIAIMTGLQHFRRPDAVVKDGRVIVYGVEERVPVALNITHKPLSITFHTFNESKNVIMDASLKEEQASEGDLIIGLNSAGELCYVSKMEGGPVDPMLIVNQVSKAWEKAKELNIVIESVLRADLTKRAKAGMADESRAENDRLMATE</sequence>
<evidence type="ECO:0000256" key="5">
    <source>
        <dbReference type="ARBA" id="ARBA00022490"/>
    </source>
</evidence>
<evidence type="ECO:0000256" key="6">
    <source>
        <dbReference type="ARBA" id="ARBA00022552"/>
    </source>
</evidence>
<evidence type="ECO:0000256" key="7">
    <source>
        <dbReference type="ARBA" id="ARBA00022835"/>
    </source>
</evidence>
<keyword evidence="5" id="KW-0963">Cytoplasm</keyword>
<gene>
    <name evidence="14" type="ORF">PENANT_c001G11213</name>
</gene>
<dbReference type="CDD" id="cd11368">
    <property type="entry name" value="RNase_PH_RRP45"/>
    <property type="match status" value="1"/>
</dbReference>
<dbReference type="FunFam" id="3.30.230.70:FF:000005">
    <property type="entry name" value="Exosome complex component RRP45"/>
    <property type="match status" value="1"/>
</dbReference>
<evidence type="ECO:0000259" key="13">
    <source>
        <dbReference type="Pfam" id="PF03725"/>
    </source>
</evidence>
<comment type="caution">
    <text evidence="14">The sequence shown here is derived from an EMBL/GenBank/DDBJ whole genome shotgun (WGS) entry which is preliminary data.</text>
</comment>
<evidence type="ECO:0000313" key="15">
    <source>
        <dbReference type="Proteomes" id="UP000191672"/>
    </source>
</evidence>
<dbReference type="STRING" id="416450.A0A1V6QPG5"/>
<dbReference type="SUPFAM" id="SSF54211">
    <property type="entry name" value="Ribosomal protein S5 domain 2-like"/>
    <property type="match status" value="1"/>
</dbReference>
<dbReference type="Gene3D" id="3.30.230.70">
    <property type="entry name" value="GHMP Kinase, N-terminal domain"/>
    <property type="match status" value="1"/>
</dbReference>
<evidence type="ECO:0000256" key="11">
    <source>
        <dbReference type="SAM" id="MobiDB-lite"/>
    </source>
</evidence>
<evidence type="ECO:0000256" key="8">
    <source>
        <dbReference type="ARBA" id="ARBA00022884"/>
    </source>
</evidence>
<dbReference type="Pfam" id="PF03725">
    <property type="entry name" value="RNase_PH_C"/>
    <property type="match status" value="1"/>
</dbReference>
<dbReference type="PANTHER" id="PTHR11097">
    <property type="entry name" value="EXOSOME COMPLEX EXONUCLEASE RIBOSOMAL RNA PROCESSING PROTEIN"/>
    <property type="match status" value="1"/>
</dbReference>
<dbReference type="Proteomes" id="UP000191672">
    <property type="component" value="Unassembled WGS sequence"/>
</dbReference>
<evidence type="ECO:0000256" key="4">
    <source>
        <dbReference type="ARBA" id="ARBA00019572"/>
    </source>
</evidence>
<dbReference type="GO" id="GO:0071038">
    <property type="term" value="P:TRAMP-dependent tRNA surveillance pathway"/>
    <property type="evidence" value="ECO:0007669"/>
    <property type="project" value="EnsemblFungi"/>
</dbReference>
<feature type="domain" description="Exoribonuclease phosphorolytic" evidence="12">
    <location>
        <begin position="93"/>
        <end position="225"/>
    </location>
</feature>
<keyword evidence="9" id="KW-0539">Nucleus</keyword>
<evidence type="ECO:0000256" key="1">
    <source>
        <dbReference type="ARBA" id="ARBA00004496"/>
    </source>
</evidence>
<dbReference type="SUPFAM" id="SSF55666">
    <property type="entry name" value="Ribonuclease PH domain 2-like"/>
    <property type="match status" value="1"/>
</dbReference>
<evidence type="ECO:0000259" key="12">
    <source>
        <dbReference type="Pfam" id="PF01138"/>
    </source>
</evidence>
<dbReference type="GO" id="GO:0034475">
    <property type="term" value="P:U4 snRNA 3'-end processing"/>
    <property type="evidence" value="ECO:0007669"/>
    <property type="project" value="EnsemblFungi"/>
</dbReference>
<keyword evidence="15" id="KW-1185">Reference proteome</keyword>
<dbReference type="OrthoDB" id="10264038at2759"/>
<dbReference type="InterPro" id="IPR015847">
    <property type="entry name" value="ExoRNase_PH_dom2"/>
</dbReference>
<evidence type="ECO:0000256" key="2">
    <source>
        <dbReference type="ARBA" id="ARBA00004604"/>
    </source>
</evidence>
<evidence type="ECO:0000313" key="14">
    <source>
        <dbReference type="EMBL" id="OQD91085.1"/>
    </source>
</evidence>
<dbReference type="PANTHER" id="PTHR11097:SF14">
    <property type="entry name" value="EXOSOME COMPLEX COMPONENT RRP45"/>
    <property type="match status" value="1"/>
</dbReference>
<name>A0A1V6QPG5_9EURO</name>
<feature type="domain" description="Exoribonuclease phosphorolytic" evidence="13">
    <location>
        <begin position="253"/>
        <end position="307"/>
    </location>
</feature>
<evidence type="ECO:0000256" key="3">
    <source>
        <dbReference type="ARBA" id="ARBA00006678"/>
    </source>
</evidence>
<evidence type="ECO:0000256" key="10">
    <source>
        <dbReference type="ARBA" id="ARBA00077933"/>
    </source>
</evidence>
<comment type="subcellular location">
    <subcellularLocation>
        <location evidence="1">Cytoplasm</location>
    </subcellularLocation>
    <subcellularLocation>
        <location evidence="2">Nucleus</location>
        <location evidence="2">Nucleolus</location>
    </subcellularLocation>
</comment>
<dbReference type="GO" id="GO:0071028">
    <property type="term" value="P:nuclear mRNA surveillance"/>
    <property type="evidence" value="ECO:0007669"/>
    <property type="project" value="TreeGrafter"/>
</dbReference>
<dbReference type="InterPro" id="IPR036345">
    <property type="entry name" value="ExoRNase_PH_dom2_sf"/>
</dbReference>
<dbReference type="GO" id="GO:0000176">
    <property type="term" value="C:nuclear exosome (RNase complex)"/>
    <property type="evidence" value="ECO:0007669"/>
    <property type="project" value="EnsemblFungi"/>
</dbReference>
<comment type="similarity">
    <text evidence="3">Belongs to the RNase PH family.</text>
</comment>
<feature type="region of interest" description="Disordered" evidence="11">
    <location>
        <begin position="1"/>
        <end position="62"/>
    </location>
</feature>
<dbReference type="InterPro" id="IPR033100">
    <property type="entry name" value="Rrp45"/>
</dbReference>
<dbReference type="GO" id="GO:0035925">
    <property type="term" value="F:mRNA 3'-UTR AU-rich region binding"/>
    <property type="evidence" value="ECO:0007669"/>
    <property type="project" value="TreeGrafter"/>
</dbReference>
<accession>A0A1V6QPG5</accession>
<protein>
    <recommendedName>
        <fullName evidence="4">Exosome complex component RRP45</fullName>
    </recommendedName>
    <alternativeName>
        <fullName evidence="10">Ribosomal RNA-processing protein 45</fullName>
    </alternativeName>
</protein>
<dbReference type="InterPro" id="IPR020568">
    <property type="entry name" value="Ribosomal_Su5_D2-typ_SF"/>
</dbReference>
<keyword evidence="8" id="KW-0694">RNA-binding</keyword>
<evidence type="ECO:0000256" key="9">
    <source>
        <dbReference type="ARBA" id="ARBA00023242"/>
    </source>
</evidence>
<dbReference type="GO" id="GO:0016075">
    <property type="term" value="P:rRNA catabolic process"/>
    <property type="evidence" value="ECO:0007669"/>
    <property type="project" value="TreeGrafter"/>
</dbReference>
<dbReference type="GO" id="GO:0071035">
    <property type="term" value="P:nuclear polyadenylation-dependent rRNA catabolic process"/>
    <property type="evidence" value="ECO:0007669"/>
    <property type="project" value="EnsemblFungi"/>
</dbReference>
<dbReference type="GO" id="GO:0000467">
    <property type="term" value="P:exonucleolytic trimming to generate mature 3'-end of 5.8S rRNA from tricistronic rRNA transcript (SSU-rRNA, 5.8S rRNA, LSU-rRNA)"/>
    <property type="evidence" value="ECO:0007669"/>
    <property type="project" value="EnsemblFungi"/>
</dbReference>
<keyword evidence="7" id="KW-0271">Exosome</keyword>